<evidence type="ECO:0000313" key="13">
    <source>
        <dbReference type="EMBL" id="KAK6180499.1"/>
    </source>
</evidence>
<keyword evidence="4" id="KW-0813">Transport</keyword>
<evidence type="ECO:0000256" key="12">
    <source>
        <dbReference type="SAM" id="Phobius"/>
    </source>
</evidence>
<gene>
    <name evidence="13" type="ORF">SNE40_012644</name>
</gene>
<evidence type="ECO:0000256" key="1">
    <source>
        <dbReference type="ARBA" id="ARBA00004163"/>
    </source>
</evidence>
<evidence type="ECO:0000256" key="5">
    <source>
        <dbReference type="ARBA" id="ARBA00022692"/>
    </source>
</evidence>
<feature type="transmembrane region" description="Helical" evidence="12">
    <location>
        <begin position="212"/>
        <end position="232"/>
    </location>
</feature>
<sequence length="238" mass="27858">MAATKQEINFTRLLNRCEVMLADKNNNDGWRIEKYVEALHQQLNDLKKSQCKPPQDTITEYSRKVDLLKGLVQARHMPSAGEKILITDQLPSVPVTDIQAKELHIQAKSKYRQQQKDELLGGKDSGLRHRNKTTEENDIDTILQHHHQMQEKLADELLNLTRNLKDNIKVSGKIVEEDTKKIIESTRLSDTNYSKLKVESDKLEMHTKSCSWWIWIMLGVVMMTFLWMILFMKMFPRR</sequence>
<keyword evidence="10 12" id="KW-0472">Membrane</keyword>
<evidence type="ECO:0000256" key="9">
    <source>
        <dbReference type="ARBA" id="ARBA00022989"/>
    </source>
</evidence>
<dbReference type="Pfam" id="PF09753">
    <property type="entry name" value="Use1"/>
    <property type="match status" value="1"/>
</dbReference>
<keyword evidence="7" id="KW-0931">ER-Golgi transport</keyword>
<dbReference type="PANTHER" id="PTHR13050:SF7">
    <property type="entry name" value="VESICLE TRANSPORT PROTEIN USE1"/>
    <property type="match status" value="1"/>
</dbReference>
<name>A0AAN8JSU9_PATCE</name>
<organism evidence="13 14">
    <name type="scientific">Patella caerulea</name>
    <name type="common">Rayed Mediterranean limpet</name>
    <dbReference type="NCBI Taxonomy" id="87958"/>
    <lineage>
        <taxon>Eukaryota</taxon>
        <taxon>Metazoa</taxon>
        <taxon>Spiralia</taxon>
        <taxon>Lophotrochozoa</taxon>
        <taxon>Mollusca</taxon>
        <taxon>Gastropoda</taxon>
        <taxon>Patellogastropoda</taxon>
        <taxon>Patelloidea</taxon>
        <taxon>Patellidae</taxon>
        <taxon>Patella</taxon>
    </lineage>
</organism>
<keyword evidence="14" id="KW-1185">Reference proteome</keyword>
<keyword evidence="6" id="KW-0256">Endoplasmic reticulum</keyword>
<proteinExistence type="inferred from homology"/>
<keyword evidence="9 12" id="KW-1133">Transmembrane helix</keyword>
<comment type="subcellular location">
    <subcellularLocation>
        <location evidence="1">Endoplasmic reticulum membrane</location>
        <topology evidence="1">Single-pass type IV membrane protein</topology>
    </subcellularLocation>
</comment>
<dbReference type="GO" id="GO:0015031">
    <property type="term" value="P:protein transport"/>
    <property type="evidence" value="ECO:0007669"/>
    <property type="project" value="UniProtKB-KW"/>
</dbReference>
<keyword evidence="8" id="KW-0653">Protein transport</keyword>
<evidence type="ECO:0000256" key="7">
    <source>
        <dbReference type="ARBA" id="ARBA00022892"/>
    </source>
</evidence>
<dbReference type="CDD" id="cd15860">
    <property type="entry name" value="SNARE_USE1"/>
    <property type="match status" value="1"/>
</dbReference>
<dbReference type="GO" id="GO:0005484">
    <property type="term" value="F:SNAP receptor activity"/>
    <property type="evidence" value="ECO:0007669"/>
    <property type="project" value="TreeGrafter"/>
</dbReference>
<dbReference type="Proteomes" id="UP001347796">
    <property type="component" value="Unassembled WGS sequence"/>
</dbReference>
<dbReference type="GO" id="GO:0005789">
    <property type="term" value="C:endoplasmic reticulum membrane"/>
    <property type="evidence" value="ECO:0007669"/>
    <property type="project" value="UniProtKB-SubCell"/>
</dbReference>
<dbReference type="PANTHER" id="PTHR13050">
    <property type="entry name" value="USE1-LIKE PROTEIN"/>
    <property type="match status" value="1"/>
</dbReference>
<dbReference type="AlphaFoldDB" id="A0AAN8JSU9"/>
<evidence type="ECO:0000256" key="8">
    <source>
        <dbReference type="ARBA" id="ARBA00022927"/>
    </source>
</evidence>
<accession>A0AAN8JSU9</accession>
<dbReference type="GO" id="GO:0006890">
    <property type="term" value="P:retrograde vesicle-mediated transport, Golgi to endoplasmic reticulum"/>
    <property type="evidence" value="ECO:0007669"/>
    <property type="project" value="TreeGrafter"/>
</dbReference>
<evidence type="ECO:0000256" key="4">
    <source>
        <dbReference type="ARBA" id="ARBA00022448"/>
    </source>
</evidence>
<evidence type="ECO:0000256" key="11">
    <source>
        <dbReference type="ARBA" id="ARBA00032711"/>
    </source>
</evidence>
<dbReference type="GO" id="GO:0031201">
    <property type="term" value="C:SNARE complex"/>
    <property type="evidence" value="ECO:0007669"/>
    <property type="project" value="TreeGrafter"/>
</dbReference>
<evidence type="ECO:0000256" key="3">
    <source>
        <dbReference type="ARBA" id="ARBA00015843"/>
    </source>
</evidence>
<reference evidence="13 14" key="1">
    <citation type="submission" date="2024-01" db="EMBL/GenBank/DDBJ databases">
        <title>The genome of the rayed Mediterranean limpet Patella caerulea (Linnaeus, 1758).</title>
        <authorList>
            <person name="Anh-Thu Weber A."/>
            <person name="Halstead-Nussloch G."/>
        </authorList>
    </citation>
    <scope>NUCLEOTIDE SEQUENCE [LARGE SCALE GENOMIC DNA]</scope>
    <source>
        <strain evidence="13">AATW-2023a</strain>
        <tissue evidence="13">Whole specimen</tissue>
    </source>
</reference>
<evidence type="ECO:0000256" key="6">
    <source>
        <dbReference type="ARBA" id="ARBA00022824"/>
    </source>
</evidence>
<comment type="caution">
    <text evidence="13">The sequence shown here is derived from an EMBL/GenBank/DDBJ whole genome shotgun (WGS) entry which is preliminary data.</text>
</comment>
<evidence type="ECO:0000256" key="2">
    <source>
        <dbReference type="ARBA" id="ARBA00007891"/>
    </source>
</evidence>
<dbReference type="InterPro" id="IPR019150">
    <property type="entry name" value="Vesicle_transport_protein_Use1"/>
</dbReference>
<evidence type="ECO:0000256" key="10">
    <source>
        <dbReference type="ARBA" id="ARBA00023136"/>
    </source>
</evidence>
<evidence type="ECO:0000313" key="14">
    <source>
        <dbReference type="Proteomes" id="UP001347796"/>
    </source>
</evidence>
<keyword evidence="5 12" id="KW-0812">Transmembrane</keyword>
<comment type="similarity">
    <text evidence="2">Belongs to the USE1 family.</text>
</comment>
<dbReference type="EMBL" id="JAZGQO010000008">
    <property type="protein sequence ID" value="KAK6180499.1"/>
    <property type="molecule type" value="Genomic_DNA"/>
</dbReference>
<protein>
    <recommendedName>
        <fullName evidence="3">Vesicle transport protein USE1</fullName>
    </recommendedName>
    <alternativeName>
        <fullName evidence="11">USE1-like protein</fullName>
    </alternativeName>
</protein>